<feature type="coiled-coil region" evidence="8">
    <location>
        <begin position="451"/>
        <end position="492"/>
    </location>
</feature>
<evidence type="ECO:0000256" key="8">
    <source>
        <dbReference type="SAM" id="Coils"/>
    </source>
</evidence>
<evidence type="ECO:0000313" key="11">
    <source>
        <dbReference type="Proteomes" id="UP000472271"/>
    </source>
</evidence>
<keyword evidence="4" id="KW-0963">Cytoplasm</keyword>
<dbReference type="Proteomes" id="UP000472271">
    <property type="component" value="Chromosome 17"/>
</dbReference>
<keyword evidence="5 8" id="KW-0175">Coiled coil</keyword>
<evidence type="ECO:0000256" key="7">
    <source>
        <dbReference type="ARBA" id="ARBA00023273"/>
    </source>
</evidence>
<dbReference type="PANTHER" id="PTHR23162:SF7">
    <property type="entry name" value="PROTEIN BCAP"/>
    <property type="match status" value="1"/>
</dbReference>
<feature type="compositionally biased region" description="Polar residues" evidence="9">
    <location>
        <begin position="8"/>
        <end position="20"/>
    </location>
</feature>
<dbReference type="GO" id="GO:0005813">
    <property type="term" value="C:centrosome"/>
    <property type="evidence" value="ECO:0007669"/>
    <property type="project" value="TreeGrafter"/>
</dbReference>
<name>A0A672Y6Z1_9TELE</name>
<dbReference type="InParanoid" id="A0A672Y6Z1"/>
<evidence type="ECO:0000256" key="5">
    <source>
        <dbReference type="ARBA" id="ARBA00023054"/>
    </source>
</evidence>
<keyword evidence="6" id="KW-0206">Cytoskeleton</keyword>
<evidence type="ECO:0000256" key="3">
    <source>
        <dbReference type="ARBA" id="ARBA00009316"/>
    </source>
</evidence>
<dbReference type="Ensembl" id="ENSSORT00005002437.1">
    <property type="protein sequence ID" value="ENSSORP00005002377.1"/>
    <property type="gene ID" value="ENSSORG00005001415.1"/>
</dbReference>
<gene>
    <name evidence="10" type="primary">odf2l</name>
</gene>
<dbReference type="PANTHER" id="PTHR23162">
    <property type="entry name" value="OUTER DENSE FIBER OF SPERM TAILS 2"/>
    <property type="match status" value="1"/>
</dbReference>
<reference evidence="10" key="3">
    <citation type="submission" date="2025-09" db="UniProtKB">
        <authorList>
            <consortium name="Ensembl"/>
        </authorList>
    </citation>
    <scope>IDENTIFICATION</scope>
</reference>
<evidence type="ECO:0000256" key="4">
    <source>
        <dbReference type="ARBA" id="ARBA00022490"/>
    </source>
</evidence>
<dbReference type="AlphaFoldDB" id="A0A672Y6Z1"/>
<accession>A0A672Y6Z1</accession>
<comment type="subcellular location">
    <subcellularLocation>
        <location evidence="2">Cell projection</location>
        <location evidence="2">Cilium</location>
    </subcellularLocation>
    <subcellularLocation>
        <location evidence="1">Cytoplasm</location>
        <location evidence="1">Cytoskeleton</location>
        <location evidence="1">Microtubule organizing center</location>
        <location evidence="1">Centrosome</location>
        <location evidence="1">Centriole</location>
    </subcellularLocation>
</comment>
<evidence type="ECO:0000313" key="10">
    <source>
        <dbReference type="Ensembl" id="ENSSORP00005002377.1"/>
    </source>
</evidence>
<keyword evidence="7" id="KW-0966">Cell projection</keyword>
<evidence type="ECO:0000256" key="1">
    <source>
        <dbReference type="ARBA" id="ARBA00004114"/>
    </source>
</evidence>
<dbReference type="InterPro" id="IPR026099">
    <property type="entry name" value="Odf2-rel"/>
</dbReference>
<reference evidence="10" key="1">
    <citation type="submission" date="2019-06" db="EMBL/GenBank/DDBJ databases">
        <authorList>
            <consortium name="Wellcome Sanger Institute Data Sharing"/>
        </authorList>
    </citation>
    <scope>NUCLEOTIDE SEQUENCE [LARGE SCALE GENOMIC DNA]</scope>
</reference>
<evidence type="ECO:0000256" key="2">
    <source>
        <dbReference type="ARBA" id="ARBA00004138"/>
    </source>
</evidence>
<reference evidence="10" key="2">
    <citation type="submission" date="2025-08" db="UniProtKB">
        <authorList>
            <consortium name="Ensembl"/>
        </authorList>
    </citation>
    <scope>IDENTIFICATION</scope>
</reference>
<feature type="coiled-coil region" evidence="8">
    <location>
        <begin position="272"/>
        <end position="422"/>
    </location>
</feature>
<keyword evidence="11" id="KW-1185">Reference proteome</keyword>
<feature type="coiled-coil region" evidence="8">
    <location>
        <begin position="111"/>
        <end position="239"/>
    </location>
</feature>
<protein>
    <submittedName>
        <fullName evidence="10">Uncharacterized protein</fullName>
    </submittedName>
</protein>
<sequence length="534" mass="61039">MSPEDEVQSPTLGFSSTGEDVTSHEPGRGSRAPTRIHGRSPEGDTSGYGAHARGNSPLLKILMDAEAAANSAAIQLVAFKDAMEDEFADSRQSATDKRRIARQRGLLLEKLEDFKRINKSVRMKLKQLQEAEADQLHADKQIDTLLRRIKQAESENELLKRDLNEMEQRVEEMMDLRKEEQENIKSAVHMTKSVEATRAHLQGQLRNKEAENNRLTVQLRTLERTLTEQKMETDDLKKSLISLSEKAAQDKESLKKATRAQKLRVERFEAAIEKCYAQLKEKDVELANARLEKDSRRRQKEQMTDEKDKLVAHIELLKSQITELTVRLQKERDELNTANETVMRQVEKLIAENGDLSVNNATLKASVAQLELQLADYEAALVEEKIVSQERSRQAEQCQQQLQELQAEISNLRMKHANVLRETENTQDGREIEVRKMDGQTKLLRSTAEMKESIHEANAQLQEKLNFLQKSMDKLQQENVELVRRLGAQEEAISYSNHQLDQRTSECQALSHQLEAALSDVKQQVQLNSDIETF</sequence>
<organism evidence="10 11">
    <name type="scientific">Sphaeramia orbicularis</name>
    <name type="common">orbiculate cardinalfish</name>
    <dbReference type="NCBI Taxonomy" id="375764"/>
    <lineage>
        <taxon>Eukaryota</taxon>
        <taxon>Metazoa</taxon>
        <taxon>Chordata</taxon>
        <taxon>Craniata</taxon>
        <taxon>Vertebrata</taxon>
        <taxon>Euteleostomi</taxon>
        <taxon>Actinopterygii</taxon>
        <taxon>Neopterygii</taxon>
        <taxon>Teleostei</taxon>
        <taxon>Neoteleostei</taxon>
        <taxon>Acanthomorphata</taxon>
        <taxon>Gobiaria</taxon>
        <taxon>Kurtiformes</taxon>
        <taxon>Apogonoidei</taxon>
        <taxon>Apogonidae</taxon>
        <taxon>Apogoninae</taxon>
        <taxon>Sphaeramia</taxon>
    </lineage>
</organism>
<evidence type="ECO:0000256" key="9">
    <source>
        <dbReference type="SAM" id="MobiDB-lite"/>
    </source>
</evidence>
<dbReference type="GO" id="GO:1902018">
    <property type="term" value="P:negative regulation of cilium assembly"/>
    <property type="evidence" value="ECO:0007669"/>
    <property type="project" value="TreeGrafter"/>
</dbReference>
<dbReference type="GO" id="GO:0005814">
    <property type="term" value="C:centriole"/>
    <property type="evidence" value="ECO:0007669"/>
    <property type="project" value="UniProtKB-SubCell"/>
</dbReference>
<comment type="similarity">
    <text evidence="3">Belongs to the ODF2 family.</text>
</comment>
<feature type="region of interest" description="Disordered" evidence="9">
    <location>
        <begin position="1"/>
        <end position="51"/>
    </location>
</feature>
<dbReference type="GO" id="GO:0036064">
    <property type="term" value="C:ciliary basal body"/>
    <property type="evidence" value="ECO:0007669"/>
    <property type="project" value="TreeGrafter"/>
</dbReference>
<evidence type="ECO:0000256" key="6">
    <source>
        <dbReference type="ARBA" id="ARBA00023212"/>
    </source>
</evidence>
<proteinExistence type="inferred from homology"/>